<evidence type="ECO:0000313" key="2">
    <source>
        <dbReference type="Proteomes" id="UP000198157"/>
    </source>
</evidence>
<sequence length="145" mass="15440">MQAPSLSALTDLIDRAERADPALDAALAALAPSVGEHIAPLRTALVPLARAHAALVQANIDIDLVADELRRYQKYAMPGKPSLQIVQLRKQQASVKQAALLARQAFAQATHAFLRESGLTAPARRTPTDFTTLWLGKVSAQVAAG</sequence>
<protein>
    <submittedName>
        <fullName evidence="1">Uncharacterized protein</fullName>
    </submittedName>
</protein>
<dbReference type="Proteomes" id="UP000198157">
    <property type="component" value="Unassembled WGS sequence"/>
</dbReference>
<reference evidence="1 2" key="1">
    <citation type="submission" date="2017-06" db="EMBL/GenBank/DDBJ databases">
        <authorList>
            <person name="Kim H.J."/>
            <person name="Triplett B.A."/>
        </authorList>
    </citation>
    <scope>NUCLEOTIDE SEQUENCE [LARGE SCALE GENOMIC DNA]</scope>
    <source>
        <strain evidence="1 2">13146</strain>
    </source>
</reference>
<dbReference type="EMBL" id="NIVS01000042">
    <property type="protein sequence ID" value="OWQ51375.1"/>
    <property type="molecule type" value="Genomic_DNA"/>
</dbReference>
<accession>A0A246HJR6</accession>
<evidence type="ECO:0000313" key="1">
    <source>
        <dbReference type="EMBL" id="OWQ51375.1"/>
    </source>
</evidence>
<dbReference type="AlphaFoldDB" id="A0A246HJR6"/>
<organism evidence="1 2">
    <name type="scientific">Stenotrophomonas maltophilia</name>
    <name type="common">Pseudomonas maltophilia</name>
    <name type="synonym">Xanthomonas maltophilia</name>
    <dbReference type="NCBI Taxonomy" id="40324"/>
    <lineage>
        <taxon>Bacteria</taxon>
        <taxon>Pseudomonadati</taxon>
        <taxon>Pseudomonadota</taxon>
        <taxon>Gammaproteobacteria</taxon>
        <taxon>Lysobacterales</taxon>
        <taxon>Lysobacteraceae</taxon>
        <taxon>Stenotrophomonas</taxon>
        <taxon>Stenotrophomonas maltophilia group</taxon>
    </lineage>
</organism>
<proteinExistence type="predicted"/>
<comment type="caution">
    <text evidence="1">The sequence shown here is derived from an EMBL/GenBank/DDBJ whole genome shotgun (WGS) entry which is preliminary data.</text>
</comment>
<name>A0A246HJR6_STEMA</name>
<dbReference type="OrthoDB" id="5959702at2"/>
<gene>
    <name evidence="1" type="ORF">CEE60_15135</name>
</gene>